<dbReference type="PANTHER" id="PTHR13018">
    <property type="entry name" value="PROBABLE MEMBRANE PROTEIN DUF221-RELATED"/>
    <property type="match status" value="1"/>
</dbReference>
<dbReference type="AlphaFoldDB" id="A0AAD1XI79"/>
<keyword evidence="1" id="KW-0812">Transmembrane</keyword>
<feature type="transmembrane region" description="Helical" evidence="1">
    <location>
        <begin position="67"/>
        <end position="87"/>
    </location>
</feature>
<comment type="caution">
    <text evidence="2">The sequence shown here is derived from an EMBL/GenBank/DDBJ whole genome shotgun (WGS) entry which is preliminary data.</text>
</comment>
<reference evidence="2" key="1">
    <citation type="submission" date="2023-07" db="EMBL/GenBank/DDBJ databases">
        <authorList>
            <consortium name="AG Swart"/>
            <person name="Singh M."/>
            <person name="Singh A."/>
            <person name="Seah K."/>
            <person name="Emmerich C."/>
        </authorList>
    </citation>
    <scope>NUCLEOTIDE SEQUENCE</scope>
    <source>
        <strain evidence="2">DP1</strain>
    </source>
</reference>
<dbReference type="GO" id="GO:0005886">
    <property type="term" value="C:plasma membrane"/>
    <property type="evidence" value="ECO:0007669"/>
    <property type="project" value="TreeGrafter"/>
</dbReference>
<proteinExistence type="predicted"/>
<gene>
    <name evidence="2" type="ORF">ECRASSUSDP1_LOCUS14522</name>
</gene>
<protein>
    <recommendedName>
        <fullName evidence="4">CSC1/OSCA1-like cytosolic domain-containing protein</fullName>
    </recommendedName>
</protein>
<feature type="transmembrane region" description="Helical" evidence="1">
    <location>
        <begin position="227"/>
        <end position="249"/>
    </location>
</feature>
<keyword evidence="1" id="KW-1133">Transmembrane helix</keyword>
<keyword evidence="3" id="KW-1185">Reference proteome</keyword>
<accession>A0AAD1XI79</accession>
<feature type="transmembrane region" description="Helical" evidence="1">
    <location>
        <begin position="712"/>
        <end position="734"/>
    </location>
</feature>
<dbReference type="PANTHER" id="PTHR13018:SF5">
    <property type="entry name" value="RE44586P"/>
    <property type="match status" value="1"/>
</dbReference>
<feature type="transmembrane region" description="Helical" evidence="1">
    <location>
        <begin position="664"/>
        <end position="685"/>
    </location>
</feature>
<dbReference type="EMBL" id="CAMPGE010014515">
    <property type="protein sequence ID" value="CAI2373182.1"/>
    <property type="molecule type" value="Genomic_DNA"/>
</dbReference>
<keyword evidence="1" id="KW-0472">Membrane</keyword>
<feature type="transmembrane region" description="Helical" evidence="1">
    <location>
        <begin position="788"/>
        <end position="811"/>
    </location>
</feature>
<evidence type="ECO:0000256" key="1">
    <source>
        <dbReference type="SAM" id="Phobius"/>
    </source>
</evidence>
<evidence type="ECO:0000313" key="3">
    <source>
        <dbReference type="Proteomes" id="UP001295684"/>
    </source>
</evidence>
<feature type="transmembrane region" description="Helical" evidence="1">
    <location>
        <begin position="831"/>
        <end position="853"/>
    </location>
</feature>
<dbReference type="GO" id="GO:0005227">
    <property type="term" value="F:calcium-activated cation channel activity"/>
    <property type="evidence" value="ECO:0007669"/>
    <property type="project" value="InterPro"/>
</dbReference>
<dbReference type="InterPro" id="IPR045122">
    <property type="entry name" value="Csc1-like"/>
</dbReference>
<feature type="transmembrane region" description="Helical" evidence="1">
    <location>
        <begin position="502"/>
        <end position="523"/>
    </location>
</feature>
<sequence length="881" mass="102171">MTPNLEGILSIFPGLKWILCCLKNKHEQILHRDIERSDNQSDINSDKASVEDKLGFGIVAYFDLQKYLLVLFLIIFILLLPSIYLYVNYPYGRRDGSIFLNKYSIGNLGFSSVLCKDTSLKVGNLTMSCPTGEIRQIVSFGLTPSDAVQNDACMPNQENLQCEDSLDKELLAEEINLKCLNKTTCTVDGSKYLRLSMNKKCTSPYAQFYMQVFCMHSEEELERRSWLSLYFTIQVVVVSIFLLSFLYFLNRKNANDFKEWDMKTVTISNYTVVYEIPDIIYKDFIFKYNSDNKGMKSSFSNNQIIEEEKSSKSFDNLNISEDSKTVSKMHKRAAENLNFIDTQMDPLASGDKGAGDKKSKRVAPLYSFKQYLLRYFEKTLSDSSDEAKIAHIHFAFKNSGFFKLMKNRGNRIKKVEDETILTLEEEIIEYLKKNPTSSLTPIEAYITFEQETGVLKALRYSRKSPAPKWRGTQVVFKPAEEPSNIEFGYKFQDGPLLFLKKLLVLVGCVFFCIFTCYIVFLFLDKINKVSEIYPPVDCTNVLKDSSQEMMENYAVIEYLHIENSDWSEEALLKINTDNLQCYCDSPDFKVLNLTQIPAELTNGTVIQEDICMHYTEATIFVEASYLLIPLMIFLTAKCLRFFSSYCITWICYDDKTQESARIQLAVFIMTFFNNALIILLINARFTTEVKGNFLFDGLYTDFSDDWYDHCSYYFILPMFLELLTPFLEFFRPYIMNKFHALRDRSWGKFSQYRTKCKISTDYAELNSGMNNELSYKYSEIMSITMISCFYGFGLPIIPILGFGILIVNYIFQKIVVFLHYRKPPLYDETLSKTAIFVLKWGAFLYVAIAYWILTNKQMFGNCLEPIAYQDEIENYSCKRSL</sequence>
<organism evidence="2 3">
    <name type="scientific">Euplotes crassus</name>
    <dbReference type="NCBI Taxonomy" id="5936"/>
    <lineage>
        <taxon>Eukaryota</taxon>
        <taxon>Sar</taxon>
        <taxon>Alveolata</taxon>
        <taxon>Ciliophora</taxon>
        <taxon>Intramacronucleata</taxon>
        <taxon>Spirotrichea</taxon>
        <taxon>Hypotrichia</taxon>
        <taxon>Euplotida</taxon>
        <taxon>Euplotidae</taxon>
        <taxon>Moneuplotes</taxon>
    </lineage>
</organism>
<dbReference type="Proteomes" id="UP001295684">
    <property type="component" value="Unassembled WGS sequence"/>
</dbReference>
<evidence type="ECO:0008006" key="4">
    <source>
        <dbReference type="Google" id="ProtNLM"/>
    </source>
</evidence>
<evidence type="ECO:0000313" key="2">
    <source>
        <dbReference type="EMBL" id="CAI2373182.1"/>
    </source>
</evidence>
<name>A0AAD1XI79_EUPCR</name>